<dbReference type="SUPFAM" id="SSF50475">
    <property type="entry name" value="FMN-binding split barrel"/>
    <property type="match status" value="1"/>
</dbReference>
<evidence type="ECO:0000259" key="2">
    <source>
        <dbReference type="Pfam" id="PF01243"/>
    </source>
</evidence>
<dbReference type="Pfam" id="PF01243">
    <property type="entry name" value="PNPOx_N"/>
    <property type="match status" value="1"/>
</dbReference>
<dbReference type="Gene3D" id="2.30.110.10">
    <property type="entry name" value="Electron Transport, Fmn-binding Protein, Chain A"/>
    <property type="match status" value="1"/>
</dbReference>
<feature type="region of interest" description="Disordered" evidence="1">
    <location>
        <begin position="161"/>
        <end position="198"/>
    </location>
</feature>
<reference evidence="3 4" key="1">
    <citation type="submission" date="2019-09" db="EMBL/GenBank/DDBJ databases">
        <title>Genome Sequences of Streptomyces kaniharaensis ATCC 21070.</title>
        <authorList>
            <person name="Zhu W."/>
            <person name="De Crecy-Lagard V."/>
            <person name="Richards N.G."/>
        </authorList>
    </citation>
    <scope>NUCLEOTIDE SEQUENCE [LARGE SCALE GENOMIC DNA]</scope>
    <source>
        <strain evidence="3 4">SF-557</strain>
    </source>
</reference>
<feature type="compositionally biased region" description="Basic and acidic residues" evidence="1">
    <location>
        <begin position="175"/>
        <end position="187"/>
    </location>
</feature>
<proteinExistence type="predicted"/>
<sequence>MKPEDFYHDGSRELQHRFGTEELAAHLARAYVLDELEEAHAEWIRGADAVYVATLDPQGFPECSYKGGLPGFVRVPDLRTLEIPSYDGNGMYRTLGNAAAGRRVGLLFLFPARRAKLRVNGTCEVLADPAALAPHHGAEAVLRVGVTAVFENCPRYLHDPETGEHSAHCPRPGHRPPEPDWKKKPEYDGLLPVREPRS</sequence>
<feature type="domain" description="Pyridoxamine 5'-phosphate oxidase N-terminal" evidence="2">
    <location>
        <begin position="36"/>
        <end position="133"/>
    </location>
</feature>
<evidence type="ECO:0000313" key="3">
    <source>
        <dbReference type="EMBL" id="MQS10729.1"/>
    </source>
</evidence>
<dbReference type="InterPro" id="IPR012349">
    <property type="entry name" value="Split_barrel_FMN-bd"/>
</dbReference>
<keyword evidence="4" id="KW-1185">Reference proteome</keyword>
<comment type="caution">
    <text evidence="3">The sequence shown here is derived from an EMBL/GenBank/DDBJ whole genome shotgun (WGS) entry which is preliminary data.</text>
</comment>
<dbReference type="RefSeq" id="WP_326846087.1">
    <property type="nucleotide sequence ID" value="NZ_WBOF01000001.1"/>
</dbReference>
<protein>
    <submittedName>
        <fullName evidence="3">Pyridoxamine 5'-phosphate oxidase</fullName>
    </submittedName>
</protein>
<evidence type="ECO:0000256" key="1">
    <source>
        <dbReference type="SAM" id="MobiDB-lite"/>
    </source>
</evidence>
<evidence type="ECO:0000313" key="4">
    <source>
        <dbReference type="Proteomes" id="UP000450000"/>
    </source>
</evidence>
<dbReference type="EMBL" id="WBOF01000001">
    <property type="protein sequence ID" value="MQS10729.1"/>
    <property type="molecule type" value="Genomic_DNA"/>
</dbReference>
<dbReference type="PANTHER" id="PTHR42815">
    <property type="entry name" value="FAD-BINDING, PUTATIVE (AFU_ORTHOLOGUE AFUA_6G07600)-RELATED"/>
    <property type="match status" value="1"/>
</dbReference>
<dbReference type="AlphaFoldDB" id="A0A6N7KJI2"/>
<dbReference type="InterPro" id="IPR011576">
    <property type="entry name" value="Pyridox_Oxase_N"/>
</dbReference>
<organism evidence="3 4">
    <name type="scientific">Streptomyces kaniharaensis</name>
    <dbReference type="NCBI Taxonomy" id="212423"/>
    <lineage>
        <taxon>Bacteria</taxon>
        <taxon>Bacillati</taxon>
        <taxon>Actinomycetota</taxon>
        <taxon>Actinomycetes</taxon>
        <taxon>Kitasatosporales</taxon>
        <taxon>Streptomycetaceae</taxon>
        <taxon>Streptomyces</taxon>
    </lineage>
</organism>
<name>A0A6N7KJI2_9ACTN</name>
<dbReference type="PANTHER" id="PTHR42815:SF2">
    <property type="entry name" value="FAD-BINDING, PUTATIVE (AFU_ORTHOLOGUE AFUA_6G07600)-RELATED"/>
    <property type="match status" value="1"/>
</dbReference>
<dbReference type="Proteomes" id="UP000450000">
    <property type="component" value="Unassembled WGS sequence"/>
</dbReference>
<gene>
    <name evidence="3" type="ORF">F7Q99_00135</name>
</gene>
<accession>A0A6N7KJI2</accession>